<evidence type="ECO:0000256" key="1">
    <source>
        <dbReference type="SAM" id="MobiDB-lite"/>
    </source>
</evidence>
<feature type="domain" description="DUF427" evidence="2">
    <location>
        <begin position="163"/>
        <end position="250"/>
    </location>
</feature>
<evidence type="ECO:0000313" key="3">
    <source>
        <dbReference type="EMBL" id="ODQ88549.1"/>
    </source>
</evidence>
<dbReference type="EMBL" id="MIHA01000014">
    <property type="protein sequence ID" value="ODQ88549.1"/>
    <property type="molecule type" value="Genomic_DNA"/>
</dbReference>
<gene>
    <name evidence="3" type="ORF">BHQ18_18945</name>
</gene>
<dbReference type="PANTHER" id="PTHR34310">
    <property type="entry name" value="DUF427 DOMAIN PROTEIN (AFU_ORTHOLOGUE AFUA_3G02220)"/>
    <property type="match status" value="1"/>
</dbReference>
<evidence type="ECO:0000313" key="4">
    <source>
        <dbReference type="Proteomes" id="UP000094053"/>
    </source>
</evidence>
<evidence type="ECO:0000259" key="2">
    <source>
        <dbReference type="Pfam" id="PF04248"/>
    </source>
</evidence>
<dbReference type="Pfam" id="PF04248">
    <property type="entry name" value="NTP_transf_9"/>
    <property type="match status" value="1"/>
</dbReference>
<comment type="caution">
    <text evidence="3">The sequence shown here is derived from an EMBL/GenBank/DDBJ whole genome shotgun (WGS) entry which is preliminary data.</text>
</comment>
<dbReference type="STRING" id="1776.BHQ18_18945"/>
<protein>
    <recommendedName>
        <fullName evidence="2">DUF427 domain-containing protein</fullName>
    </recommendedName>
</protein>
<dbReference type="AlphaFoldDB" id="A0A1E3RFD4"/>
<reference evidence="4" key="1">
    <citation type="submission" date="2016-09" db="EMBL/GenBank/DDBJ databases">
        <authorList>
            <person name="Greninger A.L."/>
            <person name="Jerome K.R."/>
            <person name="Mcnair B."/>
            <person name="Wallis C."/>
            <person name="Fang F."/>
        </authorList>
    </citation>
    <scope>NUCLEOTIDE SEQUENCE [LARGE SCALE GENOMIC DNA]</scope>
    <source>
        <strain evidence="4">M6</strain>
    </source>
</reference>
<feature type="region of interest" description="Disordered" evidence="1">
    <location>
        <begin position="69"/>
        <end position="90"/>
    </location>
</feature>
<dbReference type="Gene3D" id="2.170.150.40">
    <property type="entry name" value="Domain of unknown function (DUF427)"/>
    <property type="match status" value="2"/>
</dbReference>
<dbReference type="InterPro" id="IPR007361">
    <property type="entry name" value="DUF427"/>
</dbReference>
<proteinExistence type="predicted"/>
<sequence>MAVRMMDLFTGNHDALRFEPTAKRIRVCRGGELVADTQDALLVWEPRRIVPTYAVPWSAIAAHLVPAGAESGDDDADRPGTSHALLDPSVPFGHHSSAGTEFDVIAGDDTAGAAAFRPDDPDLADYAVLDFDAFEWREEDEPITSHPHDPFKRIDVLAGSRTVRVEFEGTLLAESSHPKLLFETMLPVRFYLPREDVAVRLQPSNTVSYCAYKGRASYFSVPDGPRDVAWSYRDPLHDGEPVRDRICFFDERVDVTVDGVRRDRPSTPWS</sequence>
<dbReference type="Proteomes" id="UP000094053">
    <property type="component" value="Unassembled WGS sequence"/>
</dbReference>
<dbReference type="PANTHER" id="PTHR34310:SF9">
    <property type="entry name" value="BLR5716 PROTEIN"/>
    <property type="match status" value="1"/>
</dbReference>
<name>A0A1E3RFD4_MYCFV</name>
<accession>A0A1E3RFD4</accession>
<dbReference type="RefSeq" id="WP_069415189.1">
    <property type="nucleotide sequence ID" value="NZ_JACKUL010000012.1"/>
</dbReference>
<dbReference type="OrthoDB" id="285364at2"/>
<organism evidence="3 4">
    <name type="scientific">Mycolicibacterium flavescens</name>
    <name type="common">Mycobacterium flavescens</name>
    <dbReference type="NCBI Taxonomy" id="1776"/>
    <lineage>
        <taxon>Bacteria</taxon>
        <taxon>Bacillati</taxon>
        <taxon>Actinomycetota</taxon>
        <taxon>Actinomycetes</taxon>
        <taxon>Mycobacteriales</taxon>
        <taxon>Mycobacteriaceae</taxon>
        <taxon>Mycolicibacterium</taxon>
    </lineage>
</organism>
<keyword evidence="4" id="KW-1185">Reference proteome</keyword>
<dbReference type="InterPro" id="IPR038694">
    <property type="entry name" value="DUF427_sf"/>
</dbReference>